<evidence type="ECO:0000259" key="2">
    <source>
        <dbReference type="PROSITE" id="PS50846"/>
    </source>
</evidence>
<dbReference type="PROSITE" id="PS50846">
    <property type="entry name" value="HMA_2"/>
    <property type="match status" value="1"/>
</dbReference>
<dbReference type="InterPro" id="IPR036163">
    <property type="entry name" value="HMA_dom_sf"/>
</dbReference>
<dbReference type="InterPro" id="IPR017969">
    <property type="entry name" value="Heavy-metal-associated_CS"/>
</dbReference>
<evidence type="ECO:0000313" key="3">
    <source>
        <dbReference type="EMBL" id="ACV78131.1"/>
    </source>
</evidence>
<sequence length="73" mass="7401" precursor="true">MSTTTATYAVSGMTCSHCVTAVTEEVSQLDGVSAVEVDLHAGGDSRVTVTSRAPLPLDAVRAAIDEAGYSLAS</sequence>
<protein>
    <submittedName>
        <fullName evidence="3">Heavy metal transport/detoxification protein</fullName>
    </submittedName>
</protein>
<dbReference type="eggNOG" id="COG2608">
    <property type="taxonomic scope" value="Bacteria"/>
</dbReference>
<evidence type="ECO:0000256" key="1">
    <source>
        <dbReference type="ARBA" id="ARBA00022723"/>
    </source>
</evidence>
<keyword evidence="4" id="KW-1185">Reference proteome</keyword>
<proteinExistence type="predicted"/>
<dbReference type="Gene3D" id="3.30.70.100">
    <property type="match status" value="1"/>
</dbReference>
<dbReference type="Proteomes" id="UP000002218">
    <property type="component" value="Chromosome"/>
</dbReference>
<dbReference type="OrthoDB" id="9813965at2"/>
<dbReference type="InParanoid" id="C8XGE8"/>
<name>C8XGE8_NAKMY</name>
<dbReference type="HOGENOM" id="CLU_134973_13_1_11"/>
<dbReference type="GO" id="GO:0046872">
    <property type="term" value="F:metal ion binding"/>
    <property type="evidence" value="ECO:0007669"/>
    <property type="project" value="UniProtKB-KW"/>
</dbReference>
<dbReference type="EMBL" id="CP001737">
    <property type="protein sequence ID" value="ACV78131.1"/>
    <property type="molecule type" value="Genomic_DNA"/>
</dbReference>
<dbReference type="CDD" id="cd00371">
    <property type="entry name" value="HMA"/>
    <property type="match status" value="1"/>
</dbReference>
<gene>
    <name evidence="3" type="ordered locus">Namu_1741</name>
</gene>
<dbReference type="AlphaFoldDB" id="C8XGE8"/>
<dbReference type="InterPro" id="IPR006121">
    <property type="entry name" value="HMA_dom"/>
</dbReference>
<evidence type="ECO:0000313" key="4">
    <source>
        <dbReference type="Proteomes" id="UP000002218"/>
    </source>
</evidence>
<dbReference type="KEGG" id="nml:Namu_1741"/>
<feature type="domain" description="HMA" evidence="2">
    <location>
        <begin position="4"/>
        <end position="72"/>
    </location>
</feature>
<dbReference type="STRING" id="479431.Namu_1741"/>
<accession>C8XGE8</accession>
<keyword evidence="1" id="KW-0479">Metal-binding</keyword>
<dbReference type="SUPFAM" id="SSF55008">
    <property type="entry name" value="HMA, heavy metal-associated domain"/>
    <property type="match status" value="1"/>
</dbReference>
<reference evidence="4" key="1">
    <citation type="submission" date="2009-09" db="EMBL/GenBank/DDBJ databases">
        <title>The complete genome of Nakamurella multipartita DSM 44233.</title>
        <authorList>
            <consortium name="US DOE Joint Genome Institute (JGI-PGF)"/>
            <person name="Lucas S."/>
            <person name="Copeland A."/>
            <person name="Lapidus A."/>
            <person name="Glavina del Rio T."/>
            <person name="Dalin E."/>
            <person name="Tice H."/>
            <person name="Bruce D."/>
            <person name="Goodwin L."/>
            <person name="Pitluck S."/>
            <person name="Kyrpides N."/>
            <person name="Mavromatis K."/>
            <person name="Ivanova N."/>
            <person name="Ovchinnikova G."/>
            <person name="Sims D."/>
            <person name="Meincke L."/>
            <person name="Brettin T."/>
            <person name="Detter J.C."/>
            <person name="Han C."/>
            <person name="Larimer F."/>
            <person name="Land M."/>
            <person name="Hauser L."/>
            <person name="Markowitz V."/>
            <person name="Cheng J.-F."/>
            <person name="Hugenholtz P."/>
            <person name="Woyke T."/>
            <person name="Wu D."/>
            <person name="Klenk H.-P."/>
            <person name="Eisen J.A."/>
        </authorList>
    </citation>
    <scope>NUCLEOTIDE SEQUENCE [LARGE SCALE GENOMIC DNA]</scope>
    <source>
        <strain evidence="4">ATCC 700099 / DSM 44233 / CIP 104796 / JCM 9543 / NBRC 105858 / Y-104</strain>
    </source>
</reference>
<dbReference type="RefSeq" id="WP_015747034.1">
    <property type="nucleotide sequence ID" value="NC_013235.1"/>
</dbReference>
<dbReference type="PROSITE" id="PS01047">
    <property type="entry name" value="HMA_1"/>
    <property type="match status" value="1"/>
</dbReference>
<reference evidence="3 4" key="2">
    <citation type="journal article" date="2010" name="Stand. Genomic Sci.">
        <title>Complete genome sequence of Nakamurella multipartita type strain (Y-104).</title>
        <authorList>
            <person name="Tice H."/>
            <person name="Mayilraj S."/>
            <person name="Sims D."/>
            <person name="Lapidus A."/>
            <person name="Nolan M."/>
            <person name="Lucas S."/>
            <person name="Glavina Del Rio T."/>
            <person name="Copeland A."/>
            <person name="Cheng J.F."/>
            <person name="Meincke L."/>
            <person name="Bruce D."/>
            <person name="Goodwin L."/>
            <person name="Pitluck S."/>
            <person name="Ivanova N."/>
            <person name="Mavromatis K."/>
            <person name="Ovchinnikova G."/>
            <person name="Pati A."/>
            <person name="Chen A."/>
            <person name="Palaniappan K."/>
            <person name="Land M."/>
            <person name="Hauser L."/>
            <person name="Chang Y.J."/>
            <person name="Jeffries C.D."/>
            <person name="Detter J.C."/>
            <person name="Brettin T."/>
            <person name="Rohde M."/>
            <person name="Goker M."/>
            <person name="Bristow J."/>
            <person name="Eisen J.A."/>
            <person name="Markowitz V."/>
            <person name="Hugenholtz P."/>
            <person name="Kyrpides N.C."/>
            <person name="Klenk H.P."/>
            <person name="Chen F."/>
        </authorList>
    </citation>
    <scope>NUCLEOTIDE SEQUENCE [LARGE SCALE GENOMIC DNA]</scope>
    <source>
        <strain evidence="4">ATCC 700099 / DSM 44233 / CIP 104796 / JCM 9543 / NBRC 105858 / Y-104</strain>
    </source>
</reference>
<organism evidence="3 4">
    <name type="scientific">Nakamurella multipartita (strain ATCC 700099 / DSM 44233 / CIP 104796 / JCM 9543 / NBRC 105858 / Y-104)</name>
    <name type="common">Microsphaera multipartita</name>
    <dbReference type="NCBI Taxonomy" id="479431"/>
    <lineage>
        <taxon>Bacteria</taxon>
        <taxon>Bacillati</taxon>
        <taxon>Actinomycetota</taxon>
        <taxon>Actinomycetes</taxon>
        <taxon>Nakamurellales</taxon>
        <taxon>Nakamurellaceae</taxon>
        <taxon>Nakamurella</taxon>
    </lineage>
</organism>
<dbReference type="Pfam" id="PF00403">
    <property type="entry name" value="HMA"/>
    <property type="match status" value="1"/>
</dbReference>